<reference evidence="2" key="2">
    <citation type="submission" date="2015-01" db="EMBL/GenBank/DDBJ databases">
        <title>Evolutionary Origins and Diversification of the Mycorrhizal Mutualists.</title>
        <authorList>
            <consortium name="DOE Joint Genome Institute"/>
            <consortium name="Mycorrhizal Genomics Consortium"/>
            <person name="Kohler A."/>
            <person name="Kuo A."/>
            <person name="Nagy L.G."/>
            <person name="Floudas D."/>
            <person name="Copeland A."/>
            <person name="Barry K.W."/>
            <person name="Cichocki N."/>
            <person name="Veneault-Fourrey C."/>
            <person name="LaButti K."/>
            <person name="Lindquist E.A."/>
            <person name="Lipzen A."/>
            <person name="Lundell T."/>
            <person name="Morin E."/>
            <person name="Murat C."/>
            <person name="Riley R."/>
            <person name="Ohm R."/>
            <person name="Sun H."/>
            <person name="Tunlid A."/>
            <person name="Henrissat B."/>
            <person name="Grigoriev I.V."/>
            <person name="Hibbett D.S."/>
            <person name="Martin F."/>
        </authorList>
    </citation>
    <scope>NUCLEOTIDE SEQUENCE [LARGE SCALE GENOMIC DNA]</scope>
    <source>
        <strain evidence="2">MAFF 305830</strain>
    </source>
</reference>
<sequence length="147" mass="16208">MTLSDHCPLLNSPATSRIVSVANNRFGALVSSMYSFWTARGAAIRSGESSGVRRDAYTLIPFATTALTILASDTTSTPDQLLDIVLQPQPSVGWDNDFNDTLRTVHREMERTWSPDRTPVVIFLSDGEDRLTDKVVYDLCRKAVSLG</sequence>
<dbReference type="CDD" id="cd00198">
    <property type="entry name" value="vWFA"/>
    <property type="match status" value="1"/>
</dbReference>
<dbReference type="HOGENOM" id="CLU_1993342_0_0_1"/>
<name>A0A0C3AY73_SERVB</name>
<reference evidence="1 2" key="1">
    <citation type="submission" date="2014-04" db="EMBL/GenBank/DDBJ databases">
        <authorList>
            <consortium name="DOE Joint Genome Institute"/>
            <person name="Kuo A."/>
            <person name="Zuccaro A."/>
            <person name="Kohler A."/>
            <person name="Nagy L.G."/>
            <person name="Floudas D."/>
            <person name="Copeland A."/>
            <person name="Barry K.W."/>
            <person name="Cichocki N."/>
            <person name="Veneault-Fourrey C."/>
            <person name="LaButti K."/>
            <person name="Lindquist E.A."/>
            <person name="Lipzen A."/>
            <person name="Lundell T."/>
            <person name="Morin E."/>
            <person name="Murat C."/>
            <person name="Sun H."/>
            <person name="Tunlid A."/>
            <person name="Henrissat B."/>
            <person name="Grigoriev I.V."/>
            <person name="Hibbett D.S."/>
            <person name="Martin F."/>
            <person name="Nordberg H.P."/>
            <person name="Cantor M.N."/>
            <person name="Hua S.X."/>
        </authorList>
    </citation>
    <scope>NUCLEOTIDE SEQUENCE [LARGE SCALE GENOMIC DNA]</scope>
    <source>
        <strain evidence="1 2">MAFF 305830</strain>
    </source>
</reference>
<dbReference type="OrthoDB" id="2343366at2759"/>
<accession>A0A0C3AY73</accession>
<dbReference type="InterPro" id="IPR036465">
    <property type="entry name" value="vWFA_dom_sf"/>
</dbReference>
<evidence type="ECO:0000313" key="1">
    <source>
        <dbReference type="EMBL" id="KIM24944.1"/>
    </source>
</evidence>
<dbReference type="SUPFAM" id="SSF53300">
    <property type="entry name" value="vWA-like"/>
    <property type="match status" value="1"/>
</dbReference>
<gene>
    <name evidence="1" type="ORF">M408DRAFT_331428</name>
</gene>
<evidence type="ECO:0008006" key="3">
    <source>
        <dbReference type="Google" id="ProtNLM"/>
    </source>
</evidence>
<keyword evidence="2" id="KW-1185">Reference proteome</keyword>
<proteinExistence type="predicted"/>
<dbReference type="Gene3D" id="3.40.50.410">
    <property type="entry name" value="von Willebrand factor, type A domain"/>
    <property type="match status" value="1"/>
</dbReference>
<protein>
    <recommendedName>
        <fullName evidence="3">VWFA domain-containing protein</fullName>
    </recommendedName>
</protein>
<dbReference type="Proteomes" id="UP000054097">
    <property type="component" value="Unassembled WGS sequence"/>
</dbReference>
<organism evidence="1 2">
    <name type="scientific">Serendipita vermifera MAFF 305830</name>
    <dbReference type="NCBI Taxonomy" id="933852"/>
    <lineage>
        <taxon>Eukaryota</taxon>
        <taxon>Fungi</taxon>
        <taxon>Dikarya</taxon>
        <taxon>Basidiomycota</taxon>
        <taxon>Agaricomycotina</taxon>
        <taxon>Agaricomycetes</taxon>
        <taxon>Sebacinales</taxon>
        <taxon>Serendipitaceae</taxon>
        <taxon>Serendipita</taxon>
    </lineage>
</organism>
<dbReference type="EMBL" id="KN824318">
    <property type="protein sequence ID" value="KIM24944.1"/>
    <property type="molecule type" value="Genomic_DNA"/>
</dbReference>
<dbReference type="STRING" id="933852.A0A0C3AY73"/>
<evidence type="ECO:0000313" key="2">
    <source>
        <dbReference type="Proteomes" id="UP000054097"/>
    </source>
</evidence>
<dbReference type="AlphaFoldDB" id="A0A0C3AY73"/>